<evidence type="ECO:0000313" key="1">
    <source>
        <dbReference type="EMBL" id="MFM1525128.1"/>
    </source>
</evidence>
<comment type="caution">
    <text evidence="1">The sequence shown here is derived from an EMBL/GenBank/DDBJ whole genome shotgun (WGS) entry which is preliminary data.</text>
</comment>
<name>A0ABW9F831_9FIRM</name>
<sequence>MFLYKIKEFLRNHNDINSYVMIQQIMHPLIKLTTNMEDDESEEFLELYDHVIEKIAWDNISKILGKHKSEN</sequence>
<reference evidence="1 2" key="1">
    <citation type="journal article" date="2024" name="Front. Microbiol.">
        <title>Pangenomic and biochemical analyses of Helcococcus ovis reveal widespread tetracycline resistance and a novel bacterial species, Helcococcus bovis.</title>
        <authorList>
            <person name="Cunha F."/>
            <person name="Zhai Y."/>
            <person name="Casaro S."/>
            <person name="Jones K.L."/>
            <person name="Hernandez M."/>
            <person name="Bisinotto R.S."/>
            <person name="Kariyawasam S."/>
            <person name="Brown M.B."/>
            <person name="Phillips A."/>
            <person name="Jeong K.C."/>
            <person name="Galvao K.N."/>
        </authorList>
    </citation>
    <scope>NUCLEOTIDE SEQUENCE [LARGE SCALE GENOMIC DNA]</scope>
    <source>
        <strain evidence="1 2">KG197</strain>
    </source>
</reference>
<gene>
    <name evidence="1" type="ORF">ABGF40_05515</name>
</gene>
<dbReference type="EMBL" id="JBFNFH010000012">
    <property type="protein sequence ID" value="MFM1525128.1"/>
    <property type="molecule type" value="Genomic_DNA"/>
</dbReference>
<accession>A0ABW9F831</accession>
<organism evidence="1 2">
    <name type="scientific">Helcococcus bovis</name>
    <dbReference type="NCBI Taxonomy" id="3153252"/>
    <lineage>
        <taxon>Bacteria</taxon>
        <taxon>Bacillati</taxon>
        <taxon>Bacillota</taxon>
        <taxon>Tissierellia</taxon>
        <taxon>Tissierellales</taxon>
        <taxon>Peptoniphilaceae</taxon>
        <taxon>Helcococcus</taxon>
    </lineage>
</organism>
<proteinExistence type="predicted"/>
<dbReference type="RefSeq" id="WP_124748765.1">
    <property type="nucleotide sequence ID" value="NZ_JBFNFH010000012.1"/>
</dbReference>
<keyword evidence="2" id="KW-1185">Reference proteome</keyword>
<protein>
    <submittedName>
        <fullName evidence="1">Uncharacterized protein</fullName>
    </submittedName>
</protein>
<dbReference type="Proteomes" id="UP001629536">
    <property type="component" value="Unassembled WGS sequence"/>
</dbReference>
<evidence type="ECO:0000313" key="2">
    <source>
        <dbReference type="Proteomes" id="UP001629536"/>
    </source>
</evidence>